<dbReference type="RefSeq" id="WP_310833826.1">
    <property type="nucleotide sequence ID" value="NZ_JAALHA020000005.1"/>
</dbReference>
<dbReference type="Pfam" id="PF00395">
    <property type="entry name" value="SLH"/>
    <property type="match status" value="1"/>
</dbReference>
<dbReference type="PANTHER" id="PTHR43308:SF1">
    <property type="entry name" value="OUTER MEMBRANE PROTEIN ALPHA"/>
    <property type="match status" value="1"/>
</dbReference>
<keyword evidence="3" id="KW-0175">Coiled coil</keyword>
<protein>
    <submittedName>
        <fullName evidence="5">Iron uptake porin</fullName>
    </submittedName>
</protein>
<feature type="coiled-coil region" evidence="3">
    <location>
        <begin position="151"/>
        <end position="178"/>
    </location>
</feature>
<feature type="chain" id="PRO_5042672359" evidence="2">
    <location>
        <begin position="29"/>
        <end position="601"/>
    </location>
</feature>
<dbReference type="NCBIfam" id="NF033921">
    <property type="entry name" value="por_somb"/>
    <property type="match status" value="1"/>
</dbReference>
<dbReference type="Proteomes" id="UP000667802">
    <property type="component" value="Unassembled WGS sequence"/>
</dbReference>
<evidence type="ECO:0000313" key="6">
    <source>
        <dbReference type="Proteomes" id="UP000667802"/>
    </source>
</evidence>
<accession>A0AAP5M557</accession>
<dbReference type="GO" id="GO:0015288">
    <property type="term" value="F:porin activity"/>
    <property type="evidence" value="ECO:0007669"/>
    <property type="project" value="InterPro"/>
</dbReference>
<dbReference type="PROSITE" id="PS51272">
    <property type="entry name" value="SLH"/>
    <property type="match status" value="1"/>
</dbReference>
<dbReference type="GO" id="GO:0016020">
    <property type="term" value="C:membrane"/>
    <property type="evidence" value="ECO:0007669"/>
    <property type="project" value="InterPro"/>
</dbReference>
<evidence type="ECO:0000313" key="5">
    <source>
        <dbReference type="EMBL" id="MDR9895536.1"/>
    </source>
</evidence>
<evidence type="ECO:0000259" key="4">
    <source>
        <dbReference type="PROSITE" id="PS51272"/>
    </source>
</evidence>
<dbReference type="InterPro" id="IPR047684">
    <property type="entry name" value="Por_som-like"/>
</dbReference>
<keyword evidence="2" id="KW-0732">Signal</keyword>
<dbReference type="Gene3D" id="2.40.160.180">
    <property type="entry name" value="Carbohydrate-selective porin OprB"/>
    <property type="match status" value="1"/>
</dbReference>
<keyword evidence="6" id="KW-1185">Reference proteome</keyword>
<dbReference type="PANTHER" id="PTHR43308">
    <property type="entry name" value="OUTER MEMBRANE PROTEIN ALPHA-RELATED"/>
    <property type="match status" value="1"/>
</dbReference>
<feature type="signal peptide" evidence="2">
    <location>
        <begin position="1"/>
        <end position="28"/>
    </location>
</feature>
<evidence type="ECO:0000256" key="2">
    <source>
        <dbReference type="RuleBase" id="RU363072"/>
    </source>
</evidence>
<dbReference type="EMBL" id="JAALHA020000005">
    <property type="protein sequence ID" value="MDR9895536.1"/>
    <property type="molecule type" value="Genomic_DNA"/>
</dbReference>
<evidence type="ECO:0000256" key="1">
    <source>
        <dbReference type="ARBA" id="ARBA00008769"/>
    </source>
</evidence>
<proteinExistence type="inferred from homology"/>
<name>A0AAP5M557_9CYAN</name>
<dbReference type="GO" id="GO:0008643">
    <property type="term" value="P:carbohydrate transport"/>
    <property type="evidence" value="ECO:0007669"/>
    <property type="project" value="InterPro"/>
</dbReference>
<sequence length="601" mass="64355">MKKPFWNFLKLSPLVLAATFCLANSALAAEVNKAETNSVTKSSSDESLGNVTSVSRIARSSEDNIGQVTSVSQFSDVQPTDWAFQSLQSLVERYGCIAGYPNGTYRGNRAMTRYEFAAGLNACLDRVNELIATATADVVKKEDLATLQRLQEEFAAELATLRGRVDALEARTAELEANQFSTTTKLVGEAIFSISDAFGETRAVGSQTILNDPGRTRPGSARVDRDSNVTFSDRVRLSLNSSFTGKDRLQIRLQAGNVAVNSNNTAYGAASTGTQMSRLAYDGFDSNQNSVVIDKINYAFDLKDAIRVKVDANVGEFYENVETFNPDFASSGKGALSRYGRFSPIYRQGQGGAGATISFAPKGPISASIGYLGGGRGNLQSNPTQGSGLFNGNYAALGQLTIKPTQAINIGLTYARTFQNPTGGVNVFESTGSALASQPFGNASTTGNHFGLEGTLQLGKKITLAGWGGYSQLEAVTGFAGTARTATAVGTPAVAKGSQAEAYYYGATLSLKDFGKQGNVLGFIFGVPPKISYSDVRFAGTDGVVRRQRDRDTTYQLEGQYKFQVNDNISITPGVIVLFNPEHNNRNDNEYVGTLRTTFTF</sequence>
<dbReference type="Pfam" id="PF04966">
    <property type="entry name" value="OprB"/>
    <property type="match status" value="1"/>
</dbReference>
<gene>
    <name evidence="5" type="ORF">G7B40_013305</name>
</gene>
<comment type="similarity">
    <text evidence="1 2">Belongs to the OprB family.</text>
</comment>
<dbReference type="InterPro" id="IPR001119">
    <property type="entry name" value="SLH_dom"/>
</dbReference>
<dbReference type="InterPro" id="IPR038673">
    <property type="entry name" value="OprB_sf"/>
</dbReference>
<dbReference type="InterPro" id="IPR051465">
    <property type="entry name" value="Cell_Envelope_Struct_Comp"/>
</dbReference>
<feature type="domain" description="SLH" evidence="4">
    <location>
        <begin position="70"/>
        <end position="134"/>
    </location>
</feature>
<dbReference type="InterPro" id="IPR007049">
    <property type="entry name" value="Carb-sel_porin_OprB"/>
</dbReference>
<comment type="caution">
    <text evidence="5">The sequence shown here is derived from an EMBL/GenBank/DDBJ whole genome shotgun (WGS) entry which is preliminary data.</text>
</comment>
<organism evidence="5 6">
    <name type="scientific">Aetokthonos hydrillicola Thurmond2011</name>
    <dbReference type="NCBI Taxonomy" id="2712845"/>
    <lineage>
        <taxon>Bacteria</taxon>
        <taxon>Bacillati</taxon>
        <taxon>Cyanobacteriota</taxon>
        <taxon>Cyanophyceae</taxon>
        <taxon>Nostocales</taxon>
        <taxon>Hapalosiphonaceae</taxon>
        <taxon>Aetokthonos</taxon>
    </lineage>
</organism>
<evidence type="ECO:0000256" key="3">
    <source>
        <dbReference type="SAM" id="Coils"/>
    </source>
</evidence>
<reference evidence="6" key="1">
    <citation type="journal article" date="2021" name="Science">
        <title>Hunting the eagle killer: A cyanobacterial neurotoxin causes vacuolar myelinopathy.</title>
        <authorList>
            <person name="Breinlinger S."/>
            <person name="Phillips T.J."/>
            <person name="Haram B.N."/>
            <person name="Mares J."/>
            <person name="Martinez Yerena J.A."/>
            <person name="Hrouzek P."/>
            <person name="Sobotka R."/>
            <person name="Henderson W.M."/>
            <person name="Schmieder P."/>
            <person name="Williams S.M."/>
            <person name="Lauderdale J.D."/>
            <person name="Wilde H.D."/>
            <person name="Gerrin W."/>
            <person name="Kust A."/>
            <person name="Washington J.W."/>
            <person name="Wagner C."/>
            <person name="Geier B."/>
            <person name="Liebeke M."/>
            <person name="Enke H."/>
            <person name="Niedermeyer T.H.J."/>
            <person name="Wilde S.B."/>
        </authorList>
    </citation>
    <scope>NUCLEOTIDE SEQUENCE [LARGE SCALE GENOMIC DNA]</scope>
    <source>
        <strain evidence="6">Thurmond2011</strain>
    </source>
</reference>
<dbReference type="AlphaFoldDB" id="A0AAP5M557"/>